<dbReference type="Proteomes" id="UP001223214">
    <property type="component" value="Unassembled WGS sequence"/>
</dbReference>
<sequence length="345" mass="39308">MNKNHQTMSKGPRMEELLRNYFLKAGYFVVRGVPFIYEGFDVTDIDLWLYSRTSSVSREITLVDAKNKKTPQAIERIFWVQGLRIATKATNAIVATTDRRPEVKDFGRDLGVVVLDGNFLKKLATSDNSNTTRLTDEDFLAKINEYSLSKLDGDWKGRIIVSKCLLAKSLSFDSCNEWLEQGRFFAEQSITKGFQRETALRCLYLVCSFLTIAIDHCMKELSFYEQYERSILIKDGFTYGSRGSVGLKKVLNVAMGLVAEHATDGPVIARQVKANVEKQLAQLNTSILGDFFSRNEVAKNLFSVAKEFEHLAMNREFLSHESASIELRSTLFCLLDYWGINRVMF</sequence>
<dbReference type="RefSeq" id="WP_086529293.1">
    <property type="nucleotide sequence ID" value="NZ_JASSOM010000088.1"/>
</dbReference>
<evidence type="ECO:0000313" key="1">
    <source>
        <dbReference type="EMBL" id="MDK9365936.1"/>
    </source>
</evidence>
<organism evidence="1 2">
    <name type="scientific">Lelliottia wanjuensis</name>
    <dbReference type="NCBI Taxonomy" id="3050585"/>
    <lineage>
        <taxon>Bacteria</taxon>
        <taxon>Pseudomonadati</taxon>
        <taxon>Pseudomonadota</taxon>
        <taxon>Gammaproteobacteria</taxon>
        <taxon>Enterobacterales</taxon>
        <taxon>Enterobacteriaceae</taxon>
        <taxon>Lelliottia</taxon>
    </lineage>
</organism>
<dbReference type="EMBL" id="JASSOM010000088">
    <property type="protein sequence ID" value="MDK9365936.1"/>
    <property type="molecule type" value="Genomic_DNA"/>
</dbReference>
<dbReference type="SUPFAM" id="SSF52980">
    <property type="entry name" value="Restriction endonuclease-like"/>
    <property type="match status" value="1"/>
</dbReference>
<accession>A0AAP4FYA2</accession>
<gene>
    <name evidence="1" type="ORF">QQF32_22330</name>
</gene>
<protein>
    <submittedName>
        <fullName evidence="1">Uncharacterized protein</fullName>
    </submittedName>
</protein>
<proteinExistence type="predicted"/>
<keyword evidence="2" id="KW-1185">Reference proteome</keyword>
<dbReference type="InterPro" id="IPR011335">
    <property type="entry name" value="Restrct_endonuc-II-like"/>
</dbReference>
<comment type="caution">
    <text evidence="1">The sequence shown here is derived from an EMBL/GenBank/DDBJ whole genome shotgun (WGS) entry which is preliminary data.</text>
</comment>
<name>A0AAP4FYA2_9ENTR</name>
<evidence type="ECO:0000313" key="2">
    <source>
        <dbReference type="Proteomes" id="UP001223214"/>
    </source>
</evidence>
<reference evidence="1 2" key="1">
    <citation type="submission" date="2023-06" db="EMBL/GenBank/DDBJ databases">
        <title>Identification and characterization of antibiotic-resistant Gram-negative bacteria.</title>
        <authorList>
            <person name="Cho G.-S."/>
            <person name="Lee J."/>
            <person name="Tai E."/>
            <person name="Jeong S."/>
            <person name="Kim I."/>
            <person name="Kim B.-E."/>
            <person name="Jeong M.-I."/>
            <person name="Oh K.-K."/>
            <person name="Franz C.M.A.P."/>
        </authorList>
    </citation>
    <scope>NUCLEOTIDE SEQUENCE [LARGE SCALE GENOMIC DNA]</scope>
    <source>
        <strain evidence="1 2">V106_12</strain>
    </source>
</reference>
<dbReference type="AlphaFoldDB" id="A0AAP4FYA2"/>